<gene>
    <name evidence="2" type="ORF">Micbo1qcDRAFT_177217</name>
</gene>
<feature type="region of interest" description="Disordered" evidence="1">
    <location>
        <begin position="48"/>
        <end position="69"/>
    </location>
</feature>
<organism evidence="2 3">
    <name type="scientific">Microdochium bolleyi</name>
    <dbReference type="NCBI Taxonomy" id="196109"/>
    <lineage>
        <taxon>Eukaryota</taxon>
        <taxon>Fungi</taxon>
        <taxon>Dikarya</taxon>
        <taxon>Ascomycota</taxon>
        <taxon>Pezizomycotina</taxon>
        <taxon>Sordariomycetes</taxon>
        <taxon>Xylariomycetidae</taxon>
        <taxon>Xylariales</taxon>
        <taxon>Microdochiaceae</taxon>
        <taxon>Microdochium</taxon>
    </lineage>
</organism>
<reference evidence="3" key="1">
    <citation type="submission" date="2016-02" db="EMBL/GenBank/DDBJ databases">
        <title>Draft genome sequence of Microdochium bolleyi, a fungal endophyte of beachgrass.</title>
        <authorList>
            <consortium name="DOE Joint Genome Institute"/>
            <person name="David A.S."/>
            <person name="May G."/>
            <person name="Haridas S."/>
            <person name="Lim J."/>
            <person name="Wang M."/>
            <person name="Labutti K."/>
            <person name="Lipzen A."/>
            <person name="Barry K."/>
            <person name="Grigoriev I.V."/>
        </authorList>
    </citation>
    <scope>NUCLEOTIDE SEQUENCE [LARGE SCALE GENOMIC DNA]</scope>
    <source>
        <strain evidence="3">J235TASD1</strain>
    </source>
</reference>
<protein>
    <submittedName>
        <fullName evidence="2">Uncharacterized protein</fullName>
    </submittedName>
</protein>
<accession>A0A136IWR3</accession>
<dbReference type="Proteomes" id="UP000070501">
    <property type="component" value="Unassembled WGS sequence"/>
</dbReference>
<dbReference type="AlphaFoldDB" id="A0A136IWR3"/>
<proteinExistence type="predicted"/>
<keyword evidence="3" id="KW-1185">Reference proteome</keyword>
<dbReference type="EMBL" id="KQ964255">
    <property type="protein sequence ID" value="KXJ89348.1"/>
    <property type="molecule type" value="Genomic_DNA"/>
</dbReference>
<sequence length="110" mass="11588">MGQLARPLLAALPCNFRLPRPASFDKLATAALPPFTASCPAQLRIPAPATNETFGSASRKPSPRNTPWWSAKINSVPGRGHDVIQRSLFIASAGVVNMSIPKRGPSADAG</sequence>
<dbReference type="InParanoid" id="A0A136IWR3"/>
<evidence type="ECO:0000313" key="3">
    <source>
        <dbReference type="Proteomes" id="UP000070501"/>
    </source>
</evidence>
<name>A0A136IWR3_9PEZI</name>
<evidence type="ECO:0000256" key="1">
    <source>
        <dbReference type="SAM" id="MobiDB-lite"/>
    </source>
</evidence>
<evidence type="ECO:0000313" key="2">
    <source>
        <dbReference type="EMBL" id="KXJ89348.1"/>
    </source>
</evidence>